<feature type="transmembrane region" description="Helical" evidence="1">
    <location>
        <begin position="118"/>
        <end position="142"/>
    </location>
</feature>
<keyword evidence="1" id="KW-1133">Transmembrane helix</keyword>
<dbReference type="AlphaFoldDB" id="A0A3R9YJ07"/>
<dbReference type="Pfam" id="PF04854">
    <property type="entry name" value="DUF624"/>
    <property type="match status" value="1"/>
</dbReference>
<feature type="transmembrane region" description="Helical" evidence="1">
    <location>
        <begin position="154"/>
        <end position="177"/>
    </location>
</feature>
<feature type="transmembrane region" description="Helical" evidence="1">
    <location>
        <begin position="90"/>
        <end position="112"/>
    </location>
</feature>
<dbReference type="Proteomes" id="UP000277864">
    <property type="component" value="Unassembled WGS sequence"/>
</dbReference>
<dbReference type="InterPro" id="IPR006938">
    <property type="entry name" value="DUF624"/>
</dbReference>
<keyword evidence="1" id="KW-0472">Membrane</keyword>
<dbReference type="OrthoDB" id="2185447at2"/>
<organism evidence="2 3">
    <name type="scientific">Vagococcus humatus</name>
    <dbReference type="NCBI Taxonomy" id="1889241"/>
    <lineage>
        <taxon>Bacteria</taxon>
        <taxon>Bacillati</taxon>
        <taxon>Bacillota</taxon>
        <taxon>Bacilli</taxon>
        <taxon>Lactobacillales</taxon>
        <taxon>Enterococcaceae</taxon>
        <taxon>Vagococcus</taxon>
    </lineage>
</organism>
<keyword evidence="1" id="KW-0812">Transmembrane</keyword>
<keyword evidence="3" id="KW-1185">Reference proteome</keyword>
<dbReference type="RefSeq" id="WP_125943727.1">
    <property type="nucleotide sequence ID" value="NZ_PXZH01000005.1"/>
</dbReference>
<name>A0A3R9YJ07_9ENTE</name>
<proteinExistence type="predicted"/>
<dbReference type="EMBL" id="PXZH01000005">
    <property type="protein sequence ID" value="RST88848.1"/>
    <property type="molecule type" value="Genomic_DNA"/>
</dbReference>
<feature type="transmembrane region" description="Helical" evidence="1">
    <location>
        <begin position="29"/>
        <end position="49"/>
    </location>
</feature>
<comment type="caution">
    <text evidence="2">The sequence shown here is derived from an EMBL/GenBank/DDBJ whole genome shotgun (WGS) entry which is preliminary data.</text>
</comment>
<protein>
    <recommendedName>
        <fullName evidence="4">DUF624 domain-containing protein</fullName>
    </recommendedName>
</protein>
<evidence type="ECO:0000313" key="2">
    <source>
        <dbReference type="EMBL" id="RST88848.1"/>
    </source>
</evidence>
<reference evidence="2 3" key="1">
    <citation type="submission" date="2018-03" db="EMBL/GenBank/DDBJ databases">
        <authorList>
            <person name="Gulvik C.A."/>
        </authorList>
    </citation>
    <scope>NUCLEOTIDE SEQUENCE [LARGE SCALE GENOMIC DNA]</scope>
    <source>
        <strain evidence="2 3">JCM 31581</strain>
    </source>
</reference>
<feature type="transmembrane region" description="Helical" evidence="1">
    <location>
        <begin position="183"/>
        <end position="201"/>
    </location>
</feature>
<gene>
    <name evidence="2" type="ORF">C7P63_08485</name>
</gene>
<sequence>MKKEEIIIDNTTGFVKGSYRLGSFIIKALWLQLLTVCYTLKGCLLLGLFPSITTSFRLVHQNFKEDLTAKELRQKFKHYYQETFKESNQVGYILTVLGLFLVIDLKVSSIYIQSVMLHMLLLVFFIGYLGVCLFIFPVIARYQLTTQQYLKQAFLLFLASPVETIAIVIALSLLGIIWTACPILLFIASIPMVTGVILWFSKQGILRSERKHLSNE</sequence>
<evidence type="ECO:0008006" key="4">
    <source>
        <dbReference type="Google" id="ProtNLM"/>
    </source>
</evidence>
<evidence type="ECO:0000256" key="1">
    <source>
        <dbReference type="SAM" id="Phobius"/>
    </source>
</evidence>
<evidence type="ECO:0000313" key="3">
    <source>
        <dbReference type="Proteomes" id="UP000277864"/>
    </source>
</evidence>
<accession>A0A3R9YJ07</accession>